<feature type="domain" description="Cupin type-2" evidence="2">
    <location>
        <begin position="45"/>
        <end position="116"/>
    </location>
</feature>
<protein>
    <submittedName>
        <fullName evidence="3">Cupin 2, conserved barrel domain protein</fullName>
    </submittedName>
</protein>
<dbReference type="PANTHER" id="PTHR35848:SF9">
    <property type="entry name" value="SLL1358 PROTEIN"/>
    <property type="match status" value="1"/>
</dbReference>
<organism evidence="3">
    <name type="scientific">uncultured Microcoleus sp</name>
    <dbReference type="NCBI Taxonomy" id="259945"/>
    <lineage>
        <taxon>Bacteria</taxon>
        <taxon>Bacillati</taxon>
        <taxon>Cyanobacteriota</taxon>
        <taxon>Cyanophyceae</taxon>
        <taxon>Oscillatoriophycideae</taxon>
        <taxon>Oscillatoriales</taxon>
        <taxon>Microcoleaceae</taxon>
        <taxon>Microcoleus</taxon>
        <taxon>environmental samples</taxon>
    </lineage>
</organism>
<dbReference type="SUPFAM" id="SSF51182">
    <property type="entry name" value="RmlC-like cupins"/>
    <property type="match status" value="1"/>
</dbReference>
<dbReference type="PANTHER" id="PTHR35848">
    <property type="entry name" value="OXALATE-BINDING PROTEIN"/>
    <property type="match status" value="1"/>
</dbReference>
<sequence>MIIDPKNVPEITGSKYPQQFQSAVAGRVKKRLGDAAGLQNFGVNLVRLAPGSCSALRHWHTRQDELIYVLEGEVTLITNSGEQVLKPGMAAGFPAGDANGHHLVNHTNADVVYLEIGDRTPGDSAEYPDDDLIAKANGNSWIFTRKNGEVYES</sequence>
<dbReference type="Pfam" id="PF07883">
    <property type="entry name" value="Cupin_2"/>
    <property type="match status" value="1"/>
</dbReference>
<accession>A0A6J4P567</accession>
<dbReference type="CDD" id="cd02224">
    <property type="entry name" value="cupin_SPO2919-like"/>
    <property type="match status" value="1"/>
</dbReference>
<evidence type="ECO:0000259" key="2">
    <source>
        <dbReference type="Pfam" id="PF07883"/>
    </source>
</evidence>
<dbReference type="InterPro" id="IPR051610">
    <property type="entry name" value="GPI/OXD"/>
</dbReference>
<gene>
    <name evidence="3" type="ORF">AVDCRST_MAG84-6272</name>
</gene>
<name>A0A6J4P567_9CYAN</name>
<dbReference type="InterPro" id="IPR014710">
    <property type="entry name" value="RmlC-like_jellyroll"/>
</dbReference>
<proteinExistence type="predicted"/>
<evidence type="ECO:0000256" key="1">
    <source>
        <dbReference type="ARBA" id="ARBA00022723"/>
    </source>
</evidence>
<reference evidence="3" key="1">
    <citation type="submission" date="2020-02" db="EMBL/GenBank/DDBJ databases">
        <authorList>
            <person name="Meier V. D."/>
        </authorList>
    </citation>
    <scope>NUCLEOTIDE SEQUENCE</scope>
    <source>
        <strain evidence="3">AVDCRST_MAG84</strain>
    </source>
</reference>
<keyword evidence="1" id="KW-0479">Metal-binding</keyword>
<dbReference type="Gene3D" id="2.60.120.10">
    <property type="entry name" value="Jelly Rolls"/>
    <property type="match status" value="1"/>
</dbReference>
<evidence type="ECO:0000313" key="3">
    <source>
        <dbReference type="EMBL" id="CAA9403889.1"/>
    </source>
</evidence>
<dbReference type="InterPro" id="IPR013096">
    <property type="entry name" value="Cupin_2"/>
</dbReference>
<dbReference type="InterPro" id="IPR011051">
    <property type="entry name" value="RmlC_Cupin_sf"/>
</dbReference>
<dbReference type="EMBL" id="CADCTZ010001536">
    <property type="protein sequence ID" value="CAA9403889.1"/>
    <property type="molecule type" value="Genomic_DNA"/>
</dbReference>
<dbReference type="GO" id="GO:0046872">
    <property type="term" value="F:metal ion binding"/>
    <property type="evidence" value="ECO:0007669"/>
    <property type="project" value="UniProtKB-KW"/>
</dbReference>
<dbReference type="AlphaFoldDB" id="A0A6J4P567"/>